<dbReference type="PANTHER" id="PTHR46219:SF18">
    <property type="entry name" value="SHKT DOMAIN-CONTAINING PROTEIN"/>
    <property type="match status" value="1"/>
</dbReference>
<name>A0A260YSP8_CAERE</name>
<evidence type="ECO:0000313" key="1">
    <source>
        <dbReference type="EMBL" id="OZF76274.1"/>
    </source>
</evidence>
<dbReference type="Gene3D" id="1.10.10.1940">
    <property type="match status" value="3"/>
</dbReference>
<protein>
    <submittedName>
        <fullName evidence="1">Uncharacterized protein</fullName>
    </submittedName>
</protein>
<evidence type="ECO:0000313" key="2">
    <source>
        <dbReference type="Proteomes" id="UP000216624"/>
    </source>
</evidence>
<dbReference type="STRING" id="31234.E3LQV9"/>
<dbReference type="EMBL" id="NMWX01000827">
    <property type="protein sequence ID" value="OZF76274.1"/>
    <property type="molecule type" value="Genomic_DNA"/>
</dbReference>
<organism evidence="1 2">
    <name type="scientific">Caenorhabditis remanei</name>
    <name type="common">Caenorhabditis vulgaris</name>
    <dbReference type="NCBI Taxonomy" id="31234"/>
    <lineage>
        <taxon>Eukaryota</taxon>
        <taxon>Metazoa</taxon>
        <taxon>Ecdysozoa</taxon>
        <taxon>Nematoda</taxon>
        <taxon>Chromadorea</taxon>
        <taxon>Rhabditida</taxon>
        <taxon>Rhabditina</taxon>
        <taxon>Rhabditomorpha</taxon>
        <taxon>Rhabditoidea</taxon>
        <taxon>Rhabditidae</taxon>
        <taxon>Peloderinae</taxon>
        <taxon>Caenorhabditis</taxon>
    </lineage>
</organism>
<dbReference type="SMART" id="SM00254">
    <property type="entry name" value="ShKT"/>
    <property type="match status" value="3"/>
</dbReference>
<proteinExistence type="predicted"/>
<feature type="non-terminal residue" evidence="1">
    <location>
        <position position="1"/>
    </location>
</feature>
<accession>A0A260YSP8</accession>
<dbReference type="PANTHER" id="PTHR46219">
    <property type="entry name" value="PROTEIN CBG11138"/>
    <property type="match status" value="1"/>
</dbReference>
<dbReference type="HOGENOM" id="CLU_088349_0_0_1"/>
<dbReference type="InterPro" id="IPR003582">
    <property type="entry name" value="ShKT_dom"/>
</dbReference>
<dbReference type="KEGG" id="crq:GCK72_006337"/>
<gene>
    <name evidence="1" type="ORF">FL82_12235</name>
</gene>
<dbReference type="Proteomes" id="UP000216624">
    <property type="component" value="Unassembled WGS sequence"/>
</dbReference>
<dbReference type="OMA" id="RMASYCN"/>
<dbReference type="Pfam" id="PF04942">
    <property type="entry name" value="CC"/>
    <property type="match status" value="1"/>
</dbReference>
<reference evidence="1" key="1">
    <citation type="submission" date="2017-08" db="EMBL/GenBank/DDBJ databases">
        <authorList>
            <person name="de Groot N.N."/>
        </authorList>
    </citation>
    <scope>NUCLEOTIDE SEQUENCE [LARGE SCALE GENOMIC DNA]</scope>
    <source>
        <strain evidence="1">PX439</strain>
    </source>
</reference>
<comment type="caution">
    <text evidence="1">The sequence shown here is derived from an EMBL/GenBank/DDBJ whole genome shotgun (WGS) entry which is preliminary data.</text>
</comment>
<dbReference type="OrthoDB" id="5868199at2759"/>
<keyword evidence="2" id="KW-1185">Reference proteome</keyword>
<dbReference type="eggNOG" id="ENOG502SSZ5">
    <property type="taxonomic scope" value="Eukaryota"/>
</dbReference>
<dbReference type="Pfam" id="PF01549">
    <property type="entry name" value="ShK"/>
    <property type="match status" value="3"/>
</dbReference>
<sequence>MMFQLLVIATAIGVSIQQNLGCNSAPLPDLNGSCPPGTTIIPGQGCCPNGDLFTITTTTTTTAAAVTTTRTGVTTTTCVDLTNPSTGTSDCTRMAGYCFNSVYLTLMRQQCPRTCGYCTATATTTATSTTCVDLTNPSTGTSDCARMSGYCFNSAYLTLMRQQCPRTCGYCTGTVVTTTRTTTTCADLTNPSTGTSDCPARAGLCNNSVYLTLMRQQCPRTCGYCTVG</sequence>
<dbReference type="InterPro" id="IPR007026">
    <property type="entry name" value="CC_domain"/>
</dbReference>
<dbReference type="CTD" id="9815724"/>
<dbReference type="PROSITE" id="PS51670">
    <property type="entry name" value="SHKT"/>
    <property type="match status" value="2"/>
</dbReference>